<evidence type="ECO:0000313" key="7">
    <source>
        <dbReference type="Proteomes" id="UP000014113"/>
    </source>
</evidence>
<gene>
    <name evidence="6" type="ORF">I568_02348</name>
</gene>
<sequence>MVANKEYLRQRIITAAEQLFMIQGFDATSTRQIAEKVGITQPNLYYHFPNKEEIYISVLESISQKVASELNRLASKDWTLKEKLIAMVDFLQTEHPFDFSQMFKDIHRALPRESASRLMVIWQESFQAPFVRVLKSSELPLYEGIKEEVIVVQLFTVLSTYMMFKSPSGHSKKQIPLDQAIDLFLYGVLAR</sequence>
<keyword evidence="3" id="KW-0804">Transcription</keyword>
<feature type="DNA-binding region" description="H-T-H motif" evidence="4">
    <location>
        <begin position="29"/>
        <end position="48"/>
    </location>
</feature>
<dbReference type="GO" id="GO:0003700">
    <property type="term" value="F:DNA-binding transcription factor activity"/>
    <property type="evidence" value="ECO:0007669"/>
    <property type="project" value="TreeGrafter"/>
</dbReference>
<keyword evidence="1" id="KW-0805">Transcription regulation</keyword>
<evidence type="ECO:0000259" key="5">
    <source>
        <dbReference type="PROSITE" id="PS50977"/>
    </source>
</evidence>
<dbReference type="PATRIC" id="fig|1121865.3.peg.1892"/>
<dbReference type="PROSITE" id="PS01081">
    <property type="entry name" value="HTH_TETR_1"/>
    <property type="match status" value="1"/>
</dbReference>
<keyword evidence="2 4" id="KW-0238">DNA-binding</keyword>
<dbReference type="Proteomes" id="UP000014113">
    <property type="component" value="Unassembled WGS sequence"/>
</dbReference>
<dbReference type="eggNOG" id="COG1309">
    <property type="taxonomic scope" value="Bacteria"/>
</dbReference>
<dbReference type="InterPro" id="IPR009057">
    <property type="entry name" value="Homeodomain-like_sf"/>
</dbReference>
<dbReference type="PANTHER" id="PTHR30055:SF234">
    <property type="entry name" value="HTH-TYPE TRANSCRIPTIONAL REGULATOR BETI"/>
    <property type="match status" value="1"/>
</dbReference>
<evidence type="ECO:0000256" key="1">
    <source>
        <dbReference type="ARBA" id="ARBA00023015"/>
    </source>
</evidence>
<dbReference type="AlphaFoldDB" id="S0KDQ9"/>
<dbReference type="PRINTS" id="PR00455">
    <property type="entry name" value="HTHTETR"/>
</dbReference>
<protein>
    <recommendedName>
        <fullName evidence="5">HTH tetR-type domain-containing protein</fullName>
    </recommendedName>
</protein>
<proteinExistence type="predicted"/>
<dbReference type="PANTHER" id="PTHR30055">
    <property type="entry name" value="HTH-TYPE TRANSCRIPTIONAL REGULATOR RUTR"/>
    <property type="match status" value="1"/>
</dbReference>
<dbReference type="OrthoDB" id="9814200at2"/>
<dbReference type="SUPFAM" id="SSF46689">
    <property type="entry name" value="Homeodomain-like"/>
    <property type="match status" value="1"/>
</dbReference>
<dbReference type="InterPro" id="IPR023772">
    <property type="entry name" value="DNA-bd_HTH_TetR-type_CS"/>
</dbReference>
<dbReference type="PROSITE" id="PS50977">
    <property type="entry name" value="HTH_TETR_2"/>
    <property type="match status" value="1"/>
</dbReference>
<dbReference type="Gene3D" id="1.10.10.60">
    <property type="entry name" value="Homeodomain-like"/>
    <property type="match status" value="1"/>
</dbReference>
<dbReference type="RefSeq" id="WP_016184053.1">
    <property type="nucleotide sequence ID" value="NZ_JXKI01000012.1"/>
</dbReference>
<reference evidence="6 7" key="1">
    <citation type="submission" date="2013-03" db="EMBL/GenBank/DDBJ databases">
        <title>The Genome Sequence of Enterococcus columbae ATCC_51263 (PacBio/Illumina hybrid assembly).</title>
        <authorList>
            <consortium name="The Broad Institute Genomics Platform"/>
            <consortium name="The Broad Institute Genome Sequencing Center for Infectious Disease"/>
            <person name="Earl A."/>
            <person name="Russ C."/>
            <person name="Gilmore M."/>
            <person name="Surin D."/>
            <person name="Walker B."/>
            <person name="Young S."/>
            <person name="Zeng Q."/>
            <person name="Gargeya S."/>
            <person name="Fitzgerald M."/>
            <person name="Haas B."/>
            <person name="Abouelleil A."/>
            <person name="Allen A.W."/>
            <person name="Alvarado L."/>
            <person name="Arachchi H.M."/>
            <person name="Berlin A.M."/>
            <person name="Chapman S.B."/>
            <person name="Gainer-Dewar J."/>
            <person name="Goldberg J."/>
            <person name="Griggs A."/>
            <person name="Gujja S."/>
            <person name="Hansen M."/>
            <person name="Howarth C."/>
            <person name="Imamovic A."/>
            <person name="Ireland A."/>
            <person name="Larimer J."/>
            <person name="McCowan C."/>
            <person name="Murphy C."/>
            <person name="Pearson M."/>
            <person name="Poon T.W."/>
            <person name="Priest M."/>
            <person name="Roberts A."/>
            <person name="Saif S."/>
            <person name="Shea T."/>
            <person name="Sisk P."/>
            <person name="Sykes S."/>
            <person name="Wortman J."/>
            <person name="Nusbaum C."/>
            <person name="Birren B."/>
        </authorList>
    </citation>
    <scope>NUCLEOTIDE SEQUENCE [LARGE SCALE GENOMIC DNA]</scope>
    <source>
        <strain evidence="6 7">ATCC 51263</strain>
    </source>
</reference>
<organism evidence="6 7">
    <name type="scientific">Enterococcus columbae DSM 7374 = ATCC 51263</name>
    <dbReference type="NCBI Taxonomy" id="1121865"/>
    <lineage>
        <taxon>Bacteria</taxon>
        <taxon>Bacillati</taxon>
        <taxon>Bacillota</taxon>
        <taxon>Bacilli</taxon>
        <taxon>Lactobacillales</taxon>
        <taxon>Enterococcaceae</taxon>
        <taxon>Enterococcus</taxon>
    </lineage>
</organism>
<dbReference type="GO" id="GO:0000976">
    <property type="term" value="F:transcription cis-regulatory region binding"/>
    <property type="evidence" value="ECO:0007669"/>
    <property type="project" value="TreeGrafter"/>
</dbReference>
<dbReference type="Pfam" id="PF00440">
    <property type="entry name" value="TetR_N"/>
    <property type="match status" value="1"/>
</dbReference>
<keyword evidence="7" id="KW-1185">Reference proteome</keyword>
<comment type="caution">
    <text evidence="6">The sequence shown here is derived from an EMBL/GenBank/DDBJ whole genome shotgun (WGS) entry which is preliminary data.</text>
</comment>
<dbReference type="InterPro" id="IPR050109">
    <property type="entry name" value="HTH-type_TetR-like_transc_reg"/>
</dbReference>
<evidence type="ECO:0000313" key="6">
    <source>
        <dbReference type="EMBL" id="EOW79997.1"/>
    </source>
</evidence>
<feature type="domain" description="HTH tetR-type" evidence="5">
    <location>
        <begin position="6"/>
        <end position="66"/>
    </location>
</feature>
<dbReference type="Gene3D" id="1.10.357.10">
    <property type="entry name" value="Tetracycline Repressor, domain 2"/>
    <property type="match status" value="1"/>
</dbReference>
<dbReference type="STRING" id="1121865.OMW_01947"/>
<dbReference type="EMBL" id="ASWJ01000011">
    <property type="protein sequence ID" value="EOW79997.1"/>
    <property type="molecule type" value="Genomic_DNA"/>
</dbReference>
<evidence type="ECO:0000256" key="3">
    <source>
        <dbReference type="ARBA" id="ARBA00023163"/>
    </source>
</evidence>
<accession>S0KDQ9</accession>
<evidence type="ECO:0000256" key="4">
    <source>
        <dbReference type="PROSITE-ProRule" id="PRU00335"/>
    </source>
</evidence>
<evidence type="ECO:0000256" key="2">
    <source>
        <dbReference type="ARBA" id="ARBA00023125"/>
    </source>
</evidence>
<dbReference type="InterPro" id="IPR001647">
    <property type="entry name" value="HTH_TetR"/>
</dbReference>
<name>S0KDQ9_9ENTE</name>